<evidence type="ECO:0000313" key="1">
    <source>
        <dbReference type="EMBL" id="KAJ8047035.1"/>
    </source>
</evidence>
<dbReference type="PANTHER" id="PTHR47331:SF1">
    <property type="entry name" value="GAG-LIKE PROTEIN"/>
    <property type="match status" value="1"/>
</dbReference>
<name>A0A9Q1CLD4_HOLLE</name>
<gene>
    <name evidence="1" type="ORF">HOLleu_05917</name>
</gene>
<dbReference type="OrthoDB" id="6434680at2759"/>
<reference evidence="1" key="1">
    <citation type="submission" date="2021-10" db="EMBL/GenBank/DDBJ databases">
        <title>Tropical sea cucumber genome reveals ecological adaptation and Cuvierian tubules defense mechanism.</title>
        <authorList>
            <person name="Chen T."/>
        </authorList>
    </citation>
    <scope>NUCLEOTIDE SEQUENCE</scope>
    <source>
        <strain evidence="1">Nanhai2018</strain>
        <tissue evidence="1">Muscle</tissue>
    </source>
</reference>
<dbReference type="EMBL" id="JAIZAY010000002">
    <property type="protein sequence ID" value="KAJ8047035.1"/>
    <property type="molecule type" value="Genomic_DNA"/>
</dbReference>
<sequence length="312" mass="36064">MPVVVVTVNDTERVLALLDPGSSNSFCSERLSRNLGIKGKQRAYHLSTLNQCTSKKSEVVNFTVTSDFDETLNMSGVFVTRSIPARSSKVDWRSYEHLCDLDIPQYDSYQGVELLIGQDHAEGFLPLEINKFNQLWLLENEGLEGHSWSDEDKSVMELWNQECRLIDGHYELPIPWKDRNDPLPNNYVVAKSRLDSLMKRLKKQDLVDRYQIEINKLLDNGYAEVVPHNEIHTARRVWYLPLHAVITEKKPDKLRVVFDCASRYGGKSLNERCKQGPNLINNLLHVLLRFRLHKFAFHADIEAMYNQVKIPI</sequence>
<dbReference type="Proteomes" id="UP001152320">
    <property type="component" value="Chromosome 2"/>
</dbReference>
<dbReference type="AlphaFoldDB" id="A0A9Q1CLD4"/>
<evidence type="ECO:0000313" key="2">
    <source>
        <dbReference type="Proteomes" id="UP001152320"/>
    </source>
</evidence>
<protein>
    <submittedName>
        <fullName evidence="1">Uncharacterized protein</fullName>
    </submittedName>
</protein>
<dbReference type="PANTHER" id="PTHR47331">
    <property type="entry name" value="PHD-TYPE DOMAIN-CONTAINING PROTEIN"/>
    <property type="match status" value="1"/>
</dbReference>
<organism evidence="1 2">
    <name type="scientific">Holothuria leucospilota</name>
    <name type="common">Black long sea cucumber</name>
    <name type="synonym">Mertensiothuria leucospilota</name>
    <dbReference type="NCBI Taxonomy" id="206669"/>
    <lineage>
        <taxon>Eukaryota</taxon>
        <taxon>Metazoa</taxon>
        <taxon>Echinodermata</taxon>
        <taxon>Eleutherozoa</taxon>
        <taxon>Echinozoa</taxon>
        <taxon>Holothuroidea</taxon>
        <taxon>Aspidochirotacea</taxon>
        <taxon>Aspidochirotida</taxon>
        <taxon>Holothuriidae</taxon>
        <taxon>Holothuria</taxon>
    </lineage>
</organism>
<proteinExistence type="predicted"/>
<comment type="caution">
    <text evidence="1">The sequence shown here is derived from an EMBL/GenBank/DDBJ whole genome shotgun (WGS) entry which is preliminary data.</text>
</comment>
<keyword evidence="2" id="KW-1185">Reference proteome</keyword>
<accession>A0A9Q1CLD4</accession>